<organism evidence="3 4">
    <name type="scientific">Pseudonocardia dioxanivorans (strain ATCC 55486 / DSM 44775 / JCM 13855 / CB1190)</name>
    <dbReference type="NCBI Taxonomy" id="675635"/>
    <lineage>
        <taxon>Bacteria</taxon>
        <taxon>Bacillati</taxon>
        <taxon>Actinomycetota</taxon>
        <taxon>Actinomycetes</taxon>
        <taxon>Pseudonocardiales</taxon>
        <taxon>Pseudonocardiaceae</taxon>
        <taxon>Pseudonocardia</taxon>
    </lineage>
</organism>
<dbReference type="STRING" id="675635.Psed_6075"/>
<feature type="compositionally biased region" description="Polar residues" evidence="1">
    <location>
        <begin position="323"/>
        <end position="345"/>
    </location>
</feature>
<feature type="signal peptide" evidence="2">
    <location>
        <begin position="1"/>
        <end position="23"/>
    </location>
</feature>
<keyword evidence="2" id="KW-0732">Signal</keyword>
<feature type="compositionally biased region" description="Low complexity" evidence="1">
    <location>
        <begin position="395"/>
        <end position="423"/>
    </location>
</feature>
<gene>
    <name evidence="3" type="ordered locus">Psed_6075</name>
</gene>
<feature type="region of interest" description="Disordered" evidence="1">
    <location>
        <begin position="136"/>
        <end position="160"/>
    </location>
</feature>
<feature type="compositionally biased region" description="Acidic residues" evidence="1">
    <location>
        <begin position="497"/>
        <end position="507"/>
    </location>
</feature>
<sequence>MPGFLPSVAALTAAALTAGPVVAGPVVAAPPSITDAAYSVCEQRISGAGNTQQLSPEQAAELLQRARELVTELSSVVGDNRAIGLADQFRSMGVTPAVASGWRQQAHDLADALMTSMNDPRAKDAAVALARAGFSPTPADLRFTPASTSTTTPQAAPAAAASPPVAVPAMAPDIVSAATTGALADAIGRIQLTAPPQAQTSAEQPVEKAADMQICGTSPDTSGTTDQPKPDQDDQPQSPSTPAGEHQAPPGLPNPGPSSDRAAGSEPETSGTSDTGSSGADGASAGSSEAAAWERQASDLAGKLATTDDPEAQQLADTLATVGITNPSTGSSGSPLSRPTTAPTNHTDHEHTNTAQDAEEADSSVKNNNINEDRQVRNNTGAQPNDNTSTDEESNSSSGESASDGLRASRSNSGSGSSSSTGDGQDGDSQDAGWQQRARELADRLAAADDDPTARELADKLTAAGITVDHPESGGESGDSQRGQQDRRDEHSTGGDSGEEQTTGDEDSSARDDGDLSGSGSAQSSGDGGGGSAEGPPLVAESAPTERPAPGPGSAGDGDDAVWDKLAQCSVDRTNSLMSGVSRLLEMVLGVRLRIPEQGSADASSRAGDGAGCRCDSAAEVGSGGCR</sequence>
<name>F4CLQ1_PSEUX</name>
<evidence type="ECO:0000313" key="4">
    <source>
        <dbReference type="Proteomes" id="UP000007809"/>
    </source>
</evidence>
<feature type="compositionally biased region" description="Basic and acidic residues" evidence="1">
    <location>
        <begin position="484"/>
        <end position="493"/>
    </location>
</feature>
<feature type="region of interest" description="Disordered" evidence="1">
    <location>
        <begin position="598"/>
        <end position="627"/>
    </location>
</feature>
<evidence type="ECO:0000313" key="3">
    <source>
        <dbReference type="EMBL" id="AEA28183.1"/>
    </source>
</evidence>
<feature type="compositionally biased region" description="Low complexity" evidence="1">
    <location>
        <begin position="144"/>
        <end position="160"/>
    </location>
</feature>
<feature type="chain" id="PRO_5038703508" evidence="2">
    <location>
        <begin position="24"/>
        <end position="627"/>
    </location>
</feature>
<feature type="region of interest" description="Disordered" evidence="1">
    <location>
        <begin position="195"/>
        <end position="561"/>
    </location>
</feature>
<feature type="compositionally biased region" description="Basic and acidic residues" evidence="1">
    <location>
        <begin position="437"/>
        <end position="459"/>
    </location>
</feature>
<feature type="compositionally biased region" description="Low complexity" evidence="1">
    <location>
        <begin position="264"/>
        <end position="291"/>
    </location>
</feature>
<dbReference type="EMBL" id="CP002593">
    <property type="protein sequence ID" value="AEA28183.1"/>
    <property type="molecule type" value="Genomic_DNA"/>
</dbReference>
<evidence type="ECO:0000256" key="1">
    <source>
        <dbReference type="SAM" id="MobiDB-lite"/>
    </source>
</evidence>
<dbReference type="HOGENOM" id="CLU_436053_0_0_11"/>
<accession>F4CLQ1</accession>
<dbReference type="Proteomes" id="UP000007809">
    <property type="component" value="Chromosome"/>
</dbReference>
<feature type="compositionally biased region" description="Low complexity" evidence="1">
    <location>
        <begin position="599"/>
        <end position="608"/>
    </location>
</feature>
<dbReference type="KEGG" id="pdx:Psed_6075"/>
<keyword evidence="4" id="KW-1185">Reference proteome</keyword>
<feature type="compositionally biased region" description="Low complexity" evidence="1">
    <location>
        <begin position="516"/>
        <end position="525"/>
    </location>
</feature>
<reference evidence="3 4" key="1">
    <citation type="journal article" date="2011" name="J. Bacteriol.">
        <title>Genome sequence of the 1,4-dioxane-degrading Pseudonocardia dioxanivorans strain CB1190.</title>
        <authorList>
            <person name="Sales C.M."/>
            <person name="Mahendra S."/>
            <person name="Grostern A."/>
            <person name="Parales R.E."/>
            <person name="Goodwin L.A."/>
            <person name="Woyke T."/>
            <person name="Nolan M."/>
            <person name="Lapidus A."/>
            <person name="Chertkov O."/>
            <person name="Ovchinnikova G."/>
            <person name="Sczyrba A."/>
            <person name="Alvarez-Cohen L."/>
        </authorList>
    </citation>
    <scope>NUCLEOTIDE SEQUENCE [LARGE SCALE GENOMIC DNA]</scope>
    <source>
        <strain evidence="4">ATCC 55486 / DSM 44775 / JCM 13855 / CB1190</strain>
    </source>
</reference>
<protein>
    <submittedName>
        <fullName evidence="3">Uncharacterized protein</fullName>
    </submittedName>
</protein>
<dbReference type="AlphaFoldDB" id="F4CLQ1"/>
<proteinExistence type="predicted"/>
<evidence type="ECO:0000256" key="2">
    <source>
        <dbReference type="SAM" id="SignalP"/>
    </source>
</evidence>